<reference evidence="1" key="2">
    <citation type="submission" date="2021-09" db="EMBL/GenBank/DDBJ databases">
        <authorList>
            <person name="Jia N."/>
            <person name="Wang J."/>
            <person name="Shi W."/>
            <person name="Du L."/>
            <person name="Sun Y."/>
            <person name="Zhan W."/>
            <person name="Jiang J."/>
            <person name="Wang Q."/>
            <person name="Zhang B."/>
            <person name="Ji P."/>
            <person name="Sakyi L.B."/>
            <person name="Cui X."/>
            <person name="Yuan T."/>
            <person name="Jiang B."/>
            <person name="Yang W."/>
            <person name="Lam T.T.-Y."/>
            <person name="Chang Q."/>
            <person name="Ding S."/>
            <person name="Wang X."/>
            <person name="Zhu J."/>
            <person name="Ruan X."/>
            <person name="Zhao L."/>
            <person name="Wei J."/>
            <person name="Que T."/>
            <person name="Du C."/>
            <person name="Cheng J."/>
            <person name="Dai P."/>
            <person name="Han X."/>
            <person name="Huang E."/>
            <person name="Gao Y."/>
            <person name="Liu J."/>
            <person name="Shao H."/>
            <person name="Ye R."/>
            <person name="Li L."/>
            <person name="Wei W."/>
            <person name="Wang X."/>
            <person name="Wang C."/>
            <person name="Huo Q."/>
            <person name="Li W."/>
            <person name="Guo W."/>
            <person name="Chen H."/>
            <person name="Chen S."/>
            <person name="Zhou L."/>
            <person name="Zhou L."/>
            <person name="Ni X."/>
            <person name="Tian J."/>
            <person name="Zhou Y."/>
            <person name="Sheng Y."/>
            <person name="Liu T."/>
            <person name="Pan Y."/>
            <person name="Xia L."/>
            <person name="Li J."/>
            <person name="Zhao F."/>
            <person name="Cao W."/>
        </authorList>
    </citation>
    <scope>NUCLEOTIDE SEQUENCE</scope>
    <source>
        <strain evidence="1">Rsan-2018</strain>
        <tissue evidence="1">Larvae</tissue>
    </source>
</reference>
<keyword evidence="2" id="KW-1185">Reference proteome</keyword>
<name>A0A9D4SSG2_RHISA</name>
<dbReference type="EMBL" id="JABSTV010001252">
    <property type="protein sequence ID" value="KAH7946845.1"/>
    <property type="molecule type" value="Genomic_DNA"/>
</dbReference>
<protein>
    <submittedName>
        <fullName evidence="1">Uncharacterized protein</fullName>
    </submittedName>
</protein>
<gene>
    <name evidence="1" type="ORF">HPB52_004970</name>
</gene>
<dbReference type="AlphaFoldDB" id="A0A9D4SSG2"/>
<reference evidence="1" key="1">
    <citation type="journal article" date="2020" name="Cell">
        <title>Large-Scale Comparative Analyses of Tick Genomes Elucidate Their Genetic Diversity and Vector Capacities.</title>
        <authorList>
            <consortium name="Tick Genome and Microbiome Consortium (TIGMIC)"/>
            <person name="Jia N."/>
            <person name="Wang J."/>
            <person name="Shi W."/>
            <person name="Du L."/>
            <person name="Sun Y."/>
            <person name="Zhan W."/>
            <person name="Jiang J.F."/>
            <person name="Wang Q."/>
            <person name="Zhang B."/>
            <person name="Ji P."/>
            <person name="Bell-Sakyi L."/>
            <person name="Cui X.M."/>
            <person name="Yuan T.T."/>
            <person name="Jiang B.G."/>
            <person name="Yang W.F."/>
            <person name="Lam T.T."/>
            <person name="Chang Q.C."/>
            <person name="Ding S.J."/>
            <person name="Wang X.J."/>
            <person name="Zhu J.G."/>
            <person name="Ruan X.D."/>
            <person name="Zhao L."/>
            <person name="Wei J.T."/>
            <person name="Ye R.Z."/>
            <person name="Que T.C."/>
            <person name="Du C.H."/>
            <person name="Zhou Y.H."/>
            <person name="Cheng J.X."/>
            <person name="Dai P.F."/>
            <person name="Guo W.B."/>
            <person name="Han X.H."/>
            <person name="Huang E.J."/>
            <person name="Li L.F."/>
            <person name="Wei W."/>
            <person name="Gao Y.C."/>
            <person name="Liu J.Z."/>
            <person name="Shao H.Z."/>
            <person name="Wang X."/>
            <person name="Wang C.C."/>
            <person name="Yang T.C."/>
            <person name="Huo Q.B."/>
            <person name="Li W."/>
            <person name="Chen H.Y."/>
            <person name="Chen S.E."/>
            <person name="Zhou L.G."/>
            <person name="Ni X.B."/>
            <person name="Tian J.H."/>
            <person name="Sheng Y."/>
            <person name="Liu T."/>
            <person name="Pan Y.S."/>
            <person name="Xia L.Y."/>
            <person name="Li J."/>
            <person name="Zhao F."/>
            <person name="Cao W.C."/>
        </authorList>
    </citation>
    <scope>NUCLEOTIDE SEQUENCE</scope>
    <source>
        <strain evidence="1">Rsan-2018</strain>
    </source>
</reference>
<sequence length="99" mass="10764">MALQGQTRRKAAELHRRAIIAETRSRTAPSSEAAFVAARAALVLHEHVAFGTPVGLTTAPAWYTLRLHQANIGSIEKEIHDVVLRHTRHEEASGGHGEA</sequence>
<proteinExistence type="predicted"/>
<dbReference type="Proteomes" id="UP000821837">
    <property type="component" value="Chromosome 6"/>
</dbReference>
<evidence type="ECO:0000313" key="2">
    <source>
        <dbReference type="Proteomes" id="UP000821837"/>
    </source>
</evidence>
<evidence type="ECO:0000313" key="1">
    <source>
        <dbReference type="EMBL" id="KAH7946845.1"/>
    </source>
</evidence>
<organism evidence="1 2">
    <name type="scientific">Rhipicephalus sanguineus</name>
    <name type="common">Brown dog tick</name>
    <name type="synonym">Ixodes sanguineus</name>
    <dbReference type="NCBI Taxonomy" id="34632"/>
    <lineage>
        <taxon>Eukaryota</taxon>
        <taxon>Metazoa</taxon>
        <taxon>Ecdysozoa</taxon>
        <taxon>Arthropoda</taxon>
        <taxon>Chelicerata</taxon>
        <taxon>Arachnida</taxon>
        <taxon>Acari</taxon>
        <taxon>Parasitiformes</taxon>
        <taxon>Ixodida</taxon>
        <taxon>Ixodoidea</taxon>
        <taxon>Ixodidae</taxon>
        <taxon>Rhipicephalinae</taxon>
        <taxon>Rhipicephalus</taxon>
        <taxon>Rhipicephalus</taxon>
    </lineage>
</organism>
<accession>A0A9D4SSG2</accession>
<comment type="caution">
    <text evidence="1">The sequence shown here is derived from an EMBL/GenBank/DDBJ whole genome shotgun (WGS) entry which is preliminary data.</text>
</comment>